<feature type="compositionally biased region" description="Low complexity" evidence="1">
    <location>
        <begin position="164"/>
        <end position="179"/>
    </location>
</feature>
<evidence type="ECO:0000313" key="3">
    <source>
        <dbReference type="Proteomes" id="UP000886520"/>
    </source>
</evidence>
<dbReference type="Proteomes" id="UP000886520">
    <property type="component" value="Chromosome 9"/>
</dbReference>
<gene>
    <name evidence="2" type="ORF">GOP47_0009481</name>
</gene>
<protein>
    <submittedName>
        <fullName evidence="2">Uncharacterized protein</fullName>
    </submittedName>
</protein>
<sequence length="497" mass="54909">MATSIAPSESGSCMIRNRFLEAENLPLAAVNAVVNVAHLQTRRSINAILRATAVDAVYCDRQQQLVPRPRHGAASDLHAGGSTWHEHQQLPHGLDAALLPRHVALVGLRFNHHLLLLHRELGPPLGMDDEEFLSSLSPQQRQWYVERHRSGASSRVPTPSASPSLSEHSARSEASASTRRASHWSRHRRSSGGGGGCCGDSATDASTPPRVRRGSLPSPSLPAPTPATASPSTPGFARLTVPRSYTPLPTPPGATPLDTPRFGAQTPVETPDVRTPIDTPLETPAGTPRFTRHRPEGLPYSVDISGGIIMDDDGKKVISRMRGLCSQLFRHYILNKWSEVPSDLKNRVISILHDEFPVPTRDQRFNEDLMKIRMREYCKHKRSEVQKAIKNGWNRPDWLAKEDWKNAKKAARENPDKWKQQKDAARARVEAGSSHHLGSGGWASFEADFWSMTGRDPTPYEREYAGRKGLNALMDILSSRGGMNPTDTPLGRDETFD</sequence>
<feature type="region of interest" description="Disordered" evidence="1">
    <location>
        <begin position="145"/>
        <end position="297"/>
    </location>
</feature>
<keyword evidence="3" id="KW-1185">Reference proteome</keyword>
<organism evidence="2 3">
    <name type="scientific">Adiantum capillus-veneris</name>
    <name type="common">Maidenhair fern</name>
    <dbReference type="NCBI Taxonomy" id="13818"/>
    <lineage>
        <taxon>Eukaryota</taxon>
        <taxon>Viridiplantae</taxon>
        <taxon>Streptophyta</taxon>
        <taxon>Embryophyta</taxon>
        <taxon>Tracheophyta</taxon>
        <taxon>Polypodiopsida</taxon>
        <taxon>Polypodiidae</taxon>
        <taxon>Polypodiales</taxon>
        <taxon>Pteridineae</taxon>
        <taxon>Pteridaceae</taxon>
        <taxon>Vittarioideae</taxon>
        <taxon>Adiantum</taxon>
    </lineage>
</organism>
<reference evidence="2" key="1">
    <citation type="submission" date="2021-01" db="EMBL/GenBank/DDBJ databases">
        <title>Adiantum capillus-veneris genome.</title>
        <authorList>
            <person name="Fang Y."/>
            <person name="Liao Q."/>
        </authorList>
    </citation>
    <scope>NUCLEOTIDE SEQUENCE</scope>
    <source>
        <strain evidence="2">H3</strain>
        <tissue evidence="2">Leaf</tissue>
    </source>
</reference>
<comment type="caution">
    <text evidence="2">The sequence shown here is derived from an EMBL/GenBank/DDBJ whole genome shotgun (WGS) entry which is preliminary data.</text>
</comment>
<dbReference type="EMBL" id="JABFUD020000009">
    <property type="protein sequence ID" value="KAI5075405.1"/>
    <property type="molecule type" value="Genomic_DNA"/>
</dbReference>
<evidence type="ECO:0000256" key="1">
    <source>
        <dbReference type="SAM" id="MobiDB-lite"/>
    </source>
</evidence>
<proteinExistence type="predicted"/>
<feature type="compositionally biased region" description="Polar residues" evidence="1">
    <location>
        <begin position="151"/>
        <end position="163"/>
    </location>
</feature>
<accession>A0A9D4UWA2</accession>
<evidence type="ECO:0000313" key="2">
    <source>
        <dbReference type="EMBL" id="KAI5075405.1"/>
    </source>
</evidence>
<name>A0A9D4UWA2_ADICA</name>
<feature type="compositionally biased region" description="Basic and acidic residues" evidence="1">
    <location>
        <begin position="409"/>
        <end position="429"/>
    </location>
</feature>
<feature type="compositionally biased region" description="Basic residues" evidence="1">
    <location>
        <begin position="180"/>
        <end position="190"/>
    </location>
</feature>
<feature type="region of interest" description="Disordered" evidence="1">
    <location>
        <begin position="477"/>
        <end position="497"/>
    </location>
</feature>
<dbReference type="AlphaFoldDB" id="A0A9D4UWA2"/>
<feature type="region of interest" description="Disordered" evidence="1">
    <location>
        <begin position="409"/>
        <end position="437"/>
    </location>
</feature>